<reference evidence="1" key="1">
    <citation type="journal article" date="2019" name="Sci. Rep.">
        <title>Draft genome of Tanacetum cinerariifolium, the natural source of mosquito coil.</title>
        <authorList>
            <person name="Yamashiro T."/>
            <person name="Shiraishi A."/>
            <person name="Satake H."/>
            <person name="Nakayama K."/>
        </authorList>
    </citation>
    <scope>NUCLEOTIDE SEQUENCE</scope>
</reference>
<keyword evidence="1" id="KW-0548">Nucleotidyltransferase</keyword>
<dbReference type="PANTHER" id="PTHR24559">
    <property type="entry name" value="TRANSPOSON TY3-I GAG-POL POLYPROTEIN"/>
    <property type="match status" value="1"/>
</dbReference>
<dbReference type="AlphaFoldDB" id="A0A6L2MRV8"/>
<gene>
    <name evidence="1" type="ORF">Tci_048686</name>
</gene>
<name>A0A6L2MRV8_TANCI</name>
<accession>A0A6L2MRV8</accession>
<comment type="caution">
    <text evidence="1">The sequence shown here is derived from an EMBL/GenBank/DDBJ whole genome shotgun (WGS) entry which is preliminary data.</text>
</comment>
<dbReference type="CDD" id="cd01647">
    <property type="entry name" value="RT_LTR"/>
    <property type="match status" value="1"/>
</dbReference>
<dbReference type="InterPro" id="IPR043128">
    <property type="entry name" value="Rev_trsase/Diguanyl_cyclase"/>
</dbReference>
<dbReference type="InterPro" id="IPR043502">
    <property type="entry name" value="DNA/RNA_pol_sf"/>
</dbReference>
<sequence length="147" mass="17614">MCIDYRELDKLTTKNLPRIDDLFDQLHGSCYFSKRDLHSGYHQLREHEEDILKTTLGRDMDTLSLRLCLFGLDNFFIVVIDDIMIYSKSKDDHEAHLKLVLELRKTKKLFAEFSMYEFWLQEVRFLRHVVNNNDIHVVFSKIEAMKN</sequence>
<dbReference type="PANTHER" id="PTHR24559:SF444">
    <property type="entry name" value="REVERSE TRANSCRIPTASE DOMAIN-CONTAINING PROTEIN"/>
    <property type="match status" value="1"/>
</dbReference>
<dbReference type="GO" id="GO:0003964">
    <property type="term" value="F:RNA-directed DNA polymerase activity"/>
    <property type="evidence" value="ECO:0007669"/>
    <property type="project" value="UniProtKB-KW"/>
</dbReference>
<keyword evidence="1" id="KW-0695">RNA-directed DNA polymerase</keyword>
<evidence type="ECO:0000313" key="1">
    <source>
        <dbReference type="EMBL" id="GEU76708.1"/>
    </source>
</evidence>
<dbReference type="SUPFAM" id="SSF56672">
    <property type="entry name" value="DNA/RNA polymerases"/>
    <property type="match status" value="1"/>
</dbReference>
<dbReference type="Gene3D" id="3.30.70.270">
    <property type="match status" value="1"/>
</dbReference>
<proteinExistence type="predicted"/>
<protein>
    <submittedName>
        <fullName evidence="1">Putative reverse transcriptase domain-containing protein</fullName>
    </submittedName>
</protein>
<dbReference type="InterPro" id="IPR053134">
    <property type="entry name" value="RNA-dir_DNA_polymerase"/>
</dbReference>
<dbReference type="EMBL" id="BKCJ010007331">
    <property type="protein sequence ID" value="GEU76708.1"/>
    <property type="molecule type" value="Genomic_DNA"/>
</dbReference>
<keyword evidence="1" id="KW-0808">Transferase</keyword>
<organism evidence="1">
    <name type="scientific">Tanacetum cinerariifolium</name>
    <name type="common">Dalmatian daisy</name>
    <name type="synonym">Chrysanthemum cinerariifolium</name>
    <dbReference type="NCBI Taxonomy" id="118510"/>
    <lineage>
        <taxon>Eukaryota</taxon>
        <taxon>Viridiplantae</taxon>
        <taxon>Streptophyta</taxon>
        <taxon>Embryophyta</taxon>
        <taxon>Tracheophyta</taxon>
        <taxon>Spermatophyta</taxon>
        <taxon>Magnoliopsida</taxon>
        <taxon>eudicotyledons</taxon>
        <taxon>Gunneridae</taxon>
        <taxon>Pentapetalae</taxon>
        <taxon>asterids</taxon>
        <taxon>campanulids</taxon>
        <taxon>Asterales</taxon>
        <taxon>Asteraceae</taxon>
        <taxon>Asteroideae</taxon>
        <taxon>Anthemideae</taxon>
        <taxon>Anthemidinae</taxon>
        <taxon>Tanacetum</taxon>
    </lineage>
</organism>